<sequence length="598" mass="68569">MRLLDTETQELKEFMNDVPTYAILSHTWGGAEVTLQDIARQPQDSTKDFTKIDGACNLAISDGYRYIWIDTCCIDKTSSAELSEAINSMFRWYEEASVCYVYLSDLSTTQDDLSKEGLAGCRWFRRGWTLQELVAPADVRFYDRFWNQVGTKNTLRGWLSDITSVPQKVLSNPDEIYCLAVATKMSWAAMRQTTRVEDMAYCLLGLFDVHMPLLYGEGRKAFRRLQEEVLKKTDDLSLLAWSPEGPPKKEEIREIWARTPAEFSWMVRGKVRIRVQGQFENQIEITSKGVRVAKGLVMECDVSYILDLSCIAWPTPQEFLLDSLGSVGPDEPPDISAVGIRLRKFGPFMFVRDVGGPPNRRLVFDDASKLYEFQFWSAVKPSHPIWLQTEEKFLPFWILDNRARLPQRKFYREFRNYSNEPDIHFPRSAVISHGVSSEGTRVEAILHDLWDEPRRTVLMGWNVTPRHRPFKVTMKYHPRPGPLYGSAPTPVEIFAVVDPLWTRNPVSLVDTESAMGRELGRAANAVAESKDYNIDWGGFKAEATVQHKKDFMMVELSMREWIVTALIRVATVPGISETRPMSCVNFNIRRRGDDALII</sequence>
<dbReference type="PANTHER" id="PTHR10622">
    <property type="entry name" value="HET DOMAIN-CONTAINING PROTEIN"/>
    <property type="match status" value="1"/>
</dbReference>
<dbReference type="EMBL" id="JAUKUD010000002">
    <property type="protein sequence ID" value="KAK0750777.1"/>
    <property type="molecule type" value="Genomic_DNA"/>
</dbReference>
<feature type="domain" description="DUF8212" evidence="2">
    <location>
        <begin position="220"/>
        <end position="242"/>
    </location>
</feature>
<evidence type="ECO:0000313" key="3">
    <source>
        <dbReference type="EMBL" id="KAK0750777.1"/>
    </source>
</evidence>
<organism evidence="3 4">
    <name type="scientific">Schizothecium vesticola</name>
    <dbReference type="NCBI Taxonomy" id="314040"/>
    <lineage>
        <taxon>Eukaryota</taxon>
        <taxon>Fungi</taxon>
        <taxon>Dikarya</taxon>
        <taxon>Ascomycota</taxon>
        <taxon>Pezizomycotina</taxon>
        <taxon>Sordariomycetes</taxon>
        <taxon>Sordariomycetidae</taxon>
        <taxon>Sordariales</taxon>
        <taxon>Schizotheciaceae</taxon>
        <taxon>Schizothecium</taxon>
    </lineage>
</organism>
<evidence type="ECO:0000259" key="1">
    <source>
        <dbReference type="Pfam" id="PF06985"/>
    </source>
</evidence>
<dbReference type="AlphaFoldDB" id="A0AA40F3X2"/>
<dbReference type="PANTHER" id="PTHR10622:SF12">
    <property type="entry name" value="HET DOMAIN-CONTAINING PROTEIN"/>
    <property type="match status" value="1"/>
</dbReference>
<name>A0AA40F3X2_9PEZI</name>
<dbReference type="Pfam" id="PF06985">
    <property type="entry name" value="HET"/>
    <property type="match status" value="1"/>
</dbReference>
<protein>
    <submittedName>
        <fullName evidence="3">Heterokaryon incompatibility protein-domain-containing protein</fullName>
    </submittedName>
</protein>
<accession>A0AA40F3X2</accession>
<reference evidence="3" key="1">
    <citation type="submission" date="2023-06" db="EMBL/GenBank/DDBJ databases">
        <title>Genome-scale phylogeny and comparative genomics of the fungal order Sordariales.</title>
        <authorList>
            <consortium name="Lawrence Berkeley National Laboratory"/>
            <person name="Hensen N."/>
            <person name="Bonometti L."/>
            <person name="Westerberg I."/>
            <person name="Brannstrom I.O."/>
            <person name="Guillou S."/>
            <person name="Cros-Aarteil S."/>
            <person name="Calhoun S."/>
            <person name="Haridas S."/>
            <person name="Kuo A."/>
            <person name="Mondo S."/>
            <person name="Pangilinan J."/>
            <person name="Riley R."/>
            <person name="LaButti K."/>
            <person name="Andreopoulos B."/>
            <person name="Lipzen A."/>
            <person name="Chen C."/>
            <person name="Yanf M."/>
            <person name="Daum C."/>
            <person name="Ng V."/>
            <person name="Clum A."/>
            <person name="Steindorff A."/>
            <person name="Ohm R."/>
            <person name="Martin F."/>
            <person name="Silar P."/>
            <person name="Natvig D."/>
            <person name="Lalanne C."/>
            <person name="Gautier V."/>
            <person name="Ament-velasquez S.L."/>
            <person name="Kruys A."/>
            <person name="Hutchinson M.I."/>
            <person name="Powell A.J."/>
            <person name="Barry K."/>
            <person name="Miller A.N."/>
            <person name="Grigoriev I.V."/>
            <person name="Debuchy R."/>
            <person name="Gladieux P."/>
            <person name="Thoren M.H."/>
            <person name="Johannesson H."/>
        </authorList>
    </citation>
    <scope>NUCLEOTIDE SEQUENCE</scope>
    <source>
        <strain evidence="3">SMH3187-1</strain>
    </source>
</reference>
<dbReference type="Proteomes" id="UP001172155">
    <property type="component" value="Unassembled WGS sequence"/>
</dbReference>
<comment type="caution">
    <text evidence="3">The sequence shown here is derived from an EMBL/GenBank/DDBJ whole genome shotgun (WGS) entry which is preliminary data.</text>
</comment>
<keyword evidence="4" id="KW-1185">Reference proteome</keyword>
<feature type="domain" description="Heterokaryon incompatibility" evidence="1">
    <location>
        <begin position="21"/>
        <end position="110"/>
    </location>
</feature>
<dbReference type="Pfam" id="PF26640">
    <property type="entry name" value="DUF8212"/>
    <property type="match status" value="1"/>
</dbReference>
<evidence type="ECO:0000259" key="2">
    <source>
        <dbReference type="Pfam" id="PF26640"/>
    </source>
</evidence>
<gene>
    <name evidence="3" type="ORF">B0T18DRAFT_401025</name>
</gene>
<evidence type="ECO:0000313" key="4">
    <source>
        <dbReference type="Proteomes" id="UP001172155"/>
    </source>
</evidence>
<proteinExistence type="predicted"/>
<dbReference type="InterPro" id="IPR058525">
    <property type="entry name" value="DUF8212"/>
</dbReference>
<dbReference type="InterPro" id="IPR010730">
    <property type="entry name" value="HET"/>
</dbReference>